<reference evidence="2 3" key="1">
    <citation type="submission" date="2020-10" db="EMBL/GenBank/DDBJ databases">
        <title>Genome sequencing of Massilia sp. LPB0304.</title>
        <authorList>
            <person name="Kim J."/>
        </authorList>
    </citation>
    <scope>NUCLEOTIDE SEQUENCE [LARGE SCALE GENOMIC DNA]</scope>
    <source>
        <strain evidence="2 3">LPB0304</strain>
        <plasmid evidence="2 3">unnamed1</plasmid>
    </source>
</reference>
<dbReference type="InterPro" id="IPR037150">
    <property type="entry name" value="H-NS_C_dom_sf"/>
</dbReference>
<evidence type="ECO:0000313" key="2">
    <source>
        <dbReference type="EMBL" id="QOL52249.1"/>
    </source>
</evidence>
<dbReference type="SUPFAM" id="SSF81273">
    <property type="entry name" value="H-NS histone-like proteins"/>
    <property type="match status" value="1"/>
</dbReference>
<proteinExistence type="predicted"/>
<dbReference type="Proteomes" id="UP000593875">
    <property type="component" value="Plasmid unnamed1"/>
</dbReference>
<dbReference type="GO" id="GO:0003677">
    <property type="term" value="F:DNA binding"/>
    <property type="evidence" value="ECO:0007669"/>
    <property type="project" value="InterPro"/>
</dbReference>
<keyword evidence="3" id="KW-1185">Reference proteome</keyword>
<organism evidence="2 3">
    <name type="scientific">Massilia litorea</name>
    <dbReference type="NCBI Taxonomy" id="2769491"/>
    <lineage>
        <taxon>Bacteria</taxon>
        <taxon>Pseudomonadati</taxon>
        <taxon>Pseudomonadota</taxon>
        <taxon>Betaproteobacteria</taxon>
        <taxon>Burkholderiales</taxon>
        <taxon>Oxalobacteraceae</taxon>
        <taxon>Telluria group</taxon>
        <taxon>Massilia</taxon>
    </lineage>
</organism>
<evidence type="ECO:0000259" key="1">
    <source>
        <dbReference type="SMART" id="SM00528"/>
    </source>
</evidence>
<dbReference type="Gene3D" id="4.10.430.10">
    <property type="entry name" value="Histone-like protein H-NS, C-terminal domain"/>
    <property type="match status" value="1"/>
</dbReference>
<dbReference type="RefSeq" id="WP_193689215.1">
    <property type="nucleotide sequence ID" value="NZ_CP062942.1"/>
</dbReference>
<evidence type="ECO:0000313" key="3">
    <source>
        <dbReference type="Proteomes" id="UP000593875"/>
    </source>
</evidence>
<name>A0A7L9UCS7_9BURK</name>
<geneLocation type="plasmid" evidence="2 3">
    <name>unnamed1</name>
</geneLocation>
<gene>
    <name evidence="2" type="ORF">LPB04_23865</name>
</gene>
<dbReference type="SMART" id="SM00528">
    <property type="entry name" value="HNS"/>
    <property type="match status" value="1"/>
</dbReference>
<feature type="domain" description="DNA-binding protein H-NS-like C-terminal" evidence="1">
    <location>
        <begin position="63"/>
        <end position="108"/>
    </location>
</feature>
<dbReference type="Pfam" id="PF00816">
    <property type="entry name" value="Histone_HNS"/>
    <property type="match status" value="1"/>
</dbReference>
<dbReference type="EMBL" id="CP062942">
    <property type="protein sequence ID" value="QOL52249.1"/>
    <property type="molecule type" value="Genomic_DNA"/>
</dbReference>
<protein>
    <submittedName>
        <fullName evidence="2">H-NS histone family protein</fullName>
    </submittedName>
</protein>
<dbReference type="AlphaFoldDB" id="A0A7L9UCS7"/>
<dbReference type="InterPro" id="IPR027444">
    <property type="entry name" value="H-NS_C_dom"/>
</dbReference>
<keyword evidence="2" id="KW-0614">Plasmid</keyword>
<sequence length="108" mass="12233">MKPKSELSEYSLARLNKLEAEVIEELKKRHFLSISQAREQVLHIARGAGLSAEDLMLSNSPNKSKVGPAQMKYHHPIDATRQWSGRGRRPGWVRDWIASGKSLDTLKI</sequence>
<accession>A0A7L9UCS7</accession>
<dbReference type="KEGG" id="mlir:LPB04_23865"/>